<dbReference type="RefSeq" id="WP_228856721.1">
    <property type="nucleotide sequence ID" value="NZ_AP024086.1"/>
</dbReference>
<dbReference type="Pfam" id="PF03963">
    <property type="entry name" value="FlgD"/>
    <property type="match status" value="1"/>
</dbReference>
<dbReference type="InterPro" id="IPR025965">
    <property type="entry name" value="FlgD/Vpr_Ig-like"/>
</dbReference>
<accession>A0A8D5JNW6</accession>
<protein>
    <recommendedName>
        <fullName evidence="2 5">Basal-body rod modification protein FlgD</fullName>
    </recommendedName>
</protein>
<evidence type="ECO:0000313" key="8">
    <source>
        <dbReference type="Proteomes" id="UP000826725"/>
    </source>
</evidence>
<proteinExistence type="inferred from homology"/>
<comment type="similarity">
    <text evidence="1 5">Belongs to the FlgD family.</text>
</comment>
<sequence>MSSFLESIGQATATAGPSYTNTKEKASMGKEDFLKLLVAQLQNQDPLNPEDSTEFTSQLAQFSSLEQLENLNSGMESLVKSTENSDRFTTLNTIGKEVAYQSNSFTFKGDPVTVGYQIDDNASEVTLALQLNGTTIATLNGQDLEKGNHYLTWNGLTADGEKAPAGEYSIVISAKATEGKNVGVLPLVRSEVTGVDLDGESGSTLITETGEILYKNILGVYEPEKQQSQEEDDNTLDTVADIAQDVNDIIN</sequence>
<evidence type="ECO:0000256" key="3">
    <source>
        <dbReference type="ARBA" id="ARBA00022795"/>
    </source>
</evidence>
<dbReference type="InterPro" id="IPR005648">
    <property type="entry name" value="FlgD"/>
</dbReference>
<dbReference type="Proteomes" id="UP000826725">
    <property type="component" value="Chromosome"/>
</dbReference>
<dbReference type="Pfam" id="PF13860">
    <property type="entry name" value="FlgD_ig"/>
    <property type="match status" value="1"/>
</dbReference>
<evidence type="ECO:0000256" key="1">
    <source>
        <dbReference type="ARBA" id="ARBA00010577"/>
    </source>
</evidence>
<keyword evidence="3 5" id="KW-1005">Bacterial flagellum biogenesis</keyword>
<dbReference type="KEGG" id="dbk:DGMP_12980"/>
<organism evidence="7 8">
    <name type="scientific">Desulfomarina profundi</name>
    <dbReference type="NCBI Taxonomy" id="2772557"/>
    <lineage>
        <taxon>Bacteria</taxon>
        <taxon>Pseudomonadati</taxon>
        <taxon>Thermodesulfobacteriota</taxon>
        <taxon>Desulfobulbia</taxon>
        <taxon>Desulfobulbales</taxon>
        <taxon>Desulfobulbaceae</taxon>
        <taxon>Desulfomarina</taxon>
    </lineage>
</organism>
<feature type="domain" description="FlgD/Vpr Ig-like" evidence="6">
    <location>
        <begin position="102"/>
        <end position="176"/>
    </location>
</feature>
<evidence type="ECO:0000313" key="7">
    <source>
        <dbReference type="EMBL" id="BCL60605.1"/>
    </source>
</evidence>
<keyword evidence="8" id="KW-1185">Reference proteome</keyword>
<evidence type="ECO:0000256" key="2">
    <source>
        <dbReference type="ARBA" id="ARBA00016013"/>
    </source>
</evidence>
<evidence type="ECO:0000256" key="4">
    <source>
        <dbReference type="ARBA" id="ARBA00024746"/>
    </source>
</evidence>
<evidence type="ECO:0000259" key="6">
    <source>
        <dbReference type="Pfam" id="PF13860"/>
    </source>
</evidence>
<name>A0A8D5JNW6_9BACT</name>
<evidence type="ECO:0000256" key="5">
    <source>
        <dbReference type="RuleBase" id="RU362076"/>
    </source>
</evidence>
<dbReference type="GO" id="GO:0044781">
    <property type="term" value="P:bacterial-type flagellum organization"/>
    <property type="evidence" value="ECO:0007669"/>
    <property type="project" value="UniProtKB-UniRule"/>
</dbReference>
<comment type="function">
    <text evidence="4 5">Required for flagellar hook formation. May act as a scaffolding protein.</text>
</comment>
<dbReference type="EMBL" id="AP024086">
    <property type="protein sequence ID" value="BCL60605.1"/>
    <property type="molecule type" value="Genomic_DNA"/>
</dbReference>
<gene>
    <name evidence="7" type="ORF">DGMP_12980</name>
</gene>
<dbReference type="AlphaFoldDB" id="A0A8D5JNW6"/>
<reference evidence="7" key="1">
    <citation type="submission" date="2020-09" db="EMBL/GenBank/DDBJ databases">
        <title>Desulfogranum mesoprofundum gen. nov., sp. nov., a novel mesophilic, sulfate-reducing chemolithoautotroph isolated from a deep-sea hydrothermal vent chimney in the Suiyo Seamount.</title>
        <authorList>
            <person name="Hashimoto Y."/>
            <person name="Nakagawa S."/>
        </authorList>
    </citation>
    <scope>NUCLEOTIDE SEQUENCE</scope>
    <source>
        <strain evidence="7">KT2</strain>
    </source>
</reference>